<keyword evidence="4" id="KW-0325">Glycoprotein</keyword>
<organism evidence="7 8">
    <name type="scientific">Solea senegalensis</name>
    <name type="common">Senegalese sole</name>
    <dbReference type="NCBI Taxonomy" id="28829"/>
    <lineage>
        <taxon>Eukaryota</taxon>
        <taxon>Metazoa</taxon>
        <taxon>Chordata</taxon>
        <taxon>Craniata</taxon>
        <taxon>Vertebrata</taxon>
        <taxon>Euteleostomi</taxon>
        <taxon>Actinopterygii</taxon>
        <taxon>Neopterygii</taxon>
        <taxon>Teleostei</taxon>
        <taxon>Neoteleostei</taxon>
        <taxon>Acanthomorphata</taxon>
        <taxon>Carangaria</taxon>
        <taxon>Pleuronectiformes</taxon>
        <taxon>Pleuronectoidei</taxon>
        <taxon>Soleidae</taxon>
        <taxon>Solea</taxon>
    </lineage>
</organism>
<feature type="signal peptide" evidence="6">
    <location>
        <begin position="1"/>
        <end position="38"/>
    </location>
</feature>
<dbReference type="PANTHER" id="PTHR12080:SF125">
    <property type="entry name" value="CD48 ANTIGEN-LIKE"/>
    <property type="match status" value="1"/>
</dbReference>
<keyword evidence="2 6" id="KW-0732">Signal</keyword>
<keyword evidence="3 5" id="KW-0472">Membrane</keyword>
<evidence type="ECO:0000256" key="4">
    <source>
        <dbReference type="ARBA" id="ARBA00023180"/>
    </source>
</evidence>
<comment type="subcellular location">
    <subcellularLocation>
        <location evidence="1">Membrane</location>
    </subcellularLocation>
</comment>
<evidence type="ECO:0000256" key="1">
    <source>
        <dbReference type="ARBA" id="ARBA00004370"/>
    </source>
</evidence>
<keyword evidence="5" id="KW-1133">Transmembrane helix</keyword>
<comment type="caution">
    <text evidence="7">The sequence shown here is derived from an EMBL/GenBank/DDBJ whole genome shotgun (WGS) entry which is preliminary data.</text>
</comment>
<keyword evidence="8" id="KW-1185">Reference proteome</keyword>
<accession>A0AAV6R5V0</accession>
<sequence>MDSGLCLRVLRGQMLTKTKTTTMMMMMMMMLMFDSCRAEDINVAVGGTIILSPQTAPSGDIGWKHGGNQVLEYEGGELELFNIFLNRTELDRVTGQVKISQVKKAHSGTYVLYVGNVEQPEKYHVSVLDKVRKPTVVSKTLVCLPQSASCNFNCLSDVTGAGPVHYSWKVGDVWSLEQKSASFVLNNTEATRKAKDIFCRISNPVSTEESDAFKQPFEDQEVHVSTGVIVGSIFGVLAFLAFLAFLAVLGLWIYKRDTIRQLIGQNYDPASSEERSKKRESNNGL</sequence>
<dbReference type="EMBL" id="JAGKHQ010000013">
    <property type="protein sequence ID" value="KAG7500019.1"/>
    <property type="molecule type" value="Genomic_DNA"/>
</dbReference>
<reference evidence="7 8" key="1">
    <citation type="journal article" date="2021" name="Sci. Rep.">
        <title>Chromosome anchoring in Senegalese sole (Solea senegalensis) reveals sex-associated markers and genome rearrangements in flatfish.</title>
        <authorList>
            <person name="Guerrero-Cozar I."/>
            <person name="Gomez-Garrido J."/>
            <person name="Berbel C."/>
            <person name="Martinez-Blanch J.F."/>
            <person name="Alioto T."/>
            <person name="Claros M.G."/>
            <person name="Gagnaire P.A."/>
            <person name="Manchado M."/>
        </authorList>
    </citation>
    <scope>NUCLEOTIDE SEQUENCE [LARGE SCALE GENOMIC DNA]</scope>
    <source>
        <strain evidence="7">Sse05_10M</strain>
    </source>
</reference>
<evidence type="ECO:0000256" key="2">
    <source>
        <dbReference type="ARBA" id="ARBA00022729"/>
    </source>
</evidence>
<dbReference type="PANTHER" id="PTHR12080">
    <property type="entry name" value="SIGNALING LYMPHOCYTIC ACTIVATION MOLECULE"/>
    <property type="match status" value="1"/>
</dbReference>
<evidence type="ECO:0000313" key="7">
    <source>
        <dbReference type="EMBL" id="KAG7500019.1"/>
    </source>
</evidence>
<feature type="chain" id="PRO_5043955690" evidence="6">
    <location>
        <begin position="39"/>
        <end position="285"/>
    </location>
</feature>
<dbReference type="AlphaFoldDB" id="A0AAV6R5V0"/>
<evidence type="ECO:0000256" key="5">
    <source>
        <dbReference type="SAM" id="Phobius"/>
    </source>
</evidence>
<evidence type="ECO:0000313" key="8">
    <source>
        <dbReference type="Proteomes" id="UP000693946"/>
    </source>
</evidence>
<protein>
    <submittedName>
        <fullName evidence="7">SLAM family member 9-like</fullName>
    </submittedName>
</protein>
<feature type="transmembrane region" description="Helical" evidence="5">
    <location>
        <begin position="228"/>
        <end position="254"/>
    </location>
</feature>
<dbReference type="InterPro" id="IPR015631">
    <property type="entry name" value="CD2/SLAM_rcpt"/>
</dbReference>
<dbReference type="GO" id="GO:0016020">
    <property type="term" value="C:membrane"/>
    <property type="evidence" value="ECO:0007669"/>
    <property type="project" value="UniProtKB-SubCell"/>
</dbReference>
<evidence type="ECO:0000256" key="6">
    <source>
        <dbReference type="SAM" id="SignalP"/>
    </source>
</evidence>
<keyword evidence="5" id="KW-0812">Transmembrane</keyword>
<dbReference type="Proteomes" id="UP000693946">
    <property type="component" value="Linkage Group LG20"/>
</dbReference>
<name>A0AAV6R5V0_SOLSE</name>
<gene>
    <name evidence="7" type="ORF">JOB18_006177</name>
</gene>
<proteinExistence type="predicted"/>
<evidence type="ECO:0000256" key="3">
    <source>
        <dbReference type="ARBA" id="ARBA00023136"/>
    </source>
</evidence>